<evidence type="ECO:0000313" key="3">
    <source>
        <dbReference type="Proteomes" id="UP001187425"/>
    </source>
</evidence>
<feature type="chain" id="PRO_5043835701" evidence="1">
    <location>
        <begin position="25"/>
        <end position="141"/>
    </location>
</feature>
<name>A0AAW8ZVQ8_9XANT</name>
<comment type="caution">
    <text evidence="2">The sequence shown here is derived from an EMBL/GenBank/DDBJ whole genome shotgun (WGS) entry which is preliminary data.</text>
</comment>
<sequence>MKNNIYLFLMILLAACGAKSPSDAFIVSDSKLERLTRRADSGDLAAVKFLIAHYDATSGNEEASEKWRAKARLLGDADELYYYSARLSTEAKRSNDRKERRAMLLESLKAARHSYAIRPNESAKKLIDEASQSLDFLESAD</sequence>
<dbReference type="EMBL" id="JAWMQI010000065">
    <property type="protein sequence ID" value="MDV7249839.1"/>
    <property type="molecule type" value="Genomic_DNA"/>
</dbReference>
<evidence type="ECO:0000256" key="1">
    <source>
        <dbReference type="SAM" id="SignalP"/>
    </source>
</evidence>
<keyword evidence="1" id="KW-0732">Signal</keyword>
<feature type="signal peptide" evidence="1">
    <location>
        <begin position="1"/>
        <end position="24"/>
    </location>
</feature>
<dbReference type="RefSeq" id="WP_154844599.1">
    <property type="nucleotide sequence ID" value="NZ_CP060399.1"/>
</dbReference>
<proteinExistence type="predicted"/>
<evidence type="ECO:0000313" key="2">
    <source>
        <dbReference type="EMBL" id="MDV7249839.1"/>
    </source>
</evidence>
<dbReference type="PROSITE" id="PS51257">
    <property type="entry name" value="PROKAR_LIPOPROTEIN"/>
    <property type="match status" value="1"/>
</dbReference>
<gene>
    <name evidence="2" type="ORF">R4K57_15780</name>
</gene>
<organism evidence="2 3">
    <name type="scientific">Xanthomonas hortorum pv. vitians</name>
    <dbReference type="NCBI Taxonomy" id="83224"/>
    <lineage>
        <taxon>Bacteria</taxon>
        <taxon>Pseudomonadati</taxon>
        <taxon>Pseudomonadota</taxon>
        <taxon>Gammaproteobacteria</taxon>
        <taxon>Lysobacterales</taxon>
        <taxon>Lysobacteraceae</taxon>
        <taxon>Xanthomonas</taxon>
    </lineage>
</organism>
<dbReference type="AlphaFoldDB" id="A0AAW8ZVQ8"/>
<protein>
    <submittedName>
        <fullName evidence="2">Uncharacterized protein</fullName>
    </submittedName>
</protein>
<dbReference type="GeneID" id="55515365"/>
<reference evidence="2 3" key="1">
    <citation type="submission" date="2023-10" db="EMBL/GenBank/DDBJ databases">
        <title>A new tool for lettuce pathogen research.</title>
        <authorList>
            <person name="Horton K.N."/>
            <person name="Cseke L.J."/>
            <person name="Badiwe M."/>
            <person name="Tesfaye D."/>
            <person name="Klein A."/>
            <person name="Su J."/>
            <person name="Potnis N."/>
            <person name="Gassmann W."/>
        </authorList>
    </citation>
    <scope>NUCLEOTIDE SEQUENCE [LARGE SCALE GENOMIC DNA]</scope>
    <source>
        <strain evidence="2 3">JSKH1901</strain>
    </source>
</reference>
<accession>A0AAW8ZVQ8</accession>
<dbReference type="Proteomes" id="UP001187425">
    <property type="component" value="Unassembled WGS sequence"/>
</dbReference>